<dbReference type="InterPro" id="IPR003810">
    <property type="entry name" value="Mntp/YtaF"/>
</dbReference>
<dbReference type="RefSeq" id="WP_154524633.1">
    <property type="nucleotide sequence ID" value="NZ_JAQYJL010000026.1"/>
</dbReference>
<keyword evidence="1" id="KW-1003">Cell membrane</keyword>
<feature type="transmembrane region" description="Helical" evidence="5">
    <location>
        <begin position="113"/>
        <end position="133"/>
    </location>
</feature>
<dbReference type="EMBL" id="VULZ01000005">
    <property type="protein sequence ID" value="MSS14626.1"/>
    <property type="molecule type" value="Genomic_DNA"/>
</dbReference>
<organism evidence="6 7">
    <name type="scientific">Porcincola intestinalis</name>
    <dbReference type="NCBI Taxonomy" id="2606632"/>
    <lineage>
        <taxon>Bacteria</taxon>
        <taxon>Bacillati</taxon>
        <taxon>Bacillota</taxon>
        <taxon>Clostridia</taxon>
        <taxon>Lachnospirales</taxon>
        <taxon>Lachnospiraceae</taxon>
        <taxon>Porcincola</taxon>
    </lineage>
</organism>
<evidence type="ECO:0000256" key="5">
    <source>
        <dbReference type="SAM" id="Phobius"/>
    </source>
</evidence>
<comment type="caution">
    <text evidence="6">The sequence shown here is derived from an EMBL/GenBank/DDBJ whole genome shotgun (WGS) entry which is preliminary data.</text>
</comment>
<keyword evidence="2 5" id="KW-0812">Transmembrane</keyword>
<sequence>MSIAEILLVVAGLSINVFLISQKDGAMIRRIRPGSLLMLCVFFFVFESLSMLAGFRLTRITFFRNSSSTDLKKFCYFCAVVLFLIIAAYMLFKAFTEREIDEHLTEISITRTILQAIGVAVFAFICGIGWGFIGHNIYLATGVLAAATVIAVFSGIYMGYRDGCRYRKGFFAVGGSCLLFVGVEILVRYF</sequence>
<keyword evidence="4 5" id="KW-0472">Membrane</keyword>
<feature type="transmembrane region" description="Helical" evidence="5">
    <location>
        <begin position="6"/>
        <end position="22"/>
    </location>
</feature>
<feature type="transmembrane region" description="Helical" evidence="5">
    <location>
        <begin position="139"/>
        <end position="158"/>
    </location>
</feature>
<dbReference type="PANTHER" id="PTHR35529">
    <property type="entry name" value="MANGANESE EFFLUX PUMP MNTP-RELATED"/>
    <property type="match status" value="1"/>
</dbReference>
<feature type="transmembrane region" description="Helical" evidence="5">
    <location>
        <begin position="34"/>
        <end position="54"/>
    </location>
</feature>
<gene>
    <name evidence="6" type="ORF">FYJ35_06155</name>
</gene>
<evidence type="ECO:0000313" key="7">
    <source>
        <dbReference type="Proteomes" id="UP000481852"/>
    </source>
</evidence>
<dbReference type="PANTHER" id="PTHR35529:SF1">
    <property type="entry name" value="MANGANESE EFFLUX PUMP MNTP-RELATED"/>
    <property type="match status" value="1"/>
</dbReference>
<protein>
    <submittedName>
        <fullName evidence="6">Uncharacterized protein</fullName>
    </submittedName>
</protein>
<evidence type="ECO:0000256" key="3">
    <source>
        <dbReference type="ARBA" id="ARBA00022989"/>
    </source>
</evidence>
<name>A0A6L5X6P0_9FIRM</name>
<dbReference type="Pfam" id="PF02659">
    <property type="entry name" value="Mntp"/>
    <property type="match status" value="1"/>
</dbReference>
<evidence type="ECO:0000256" key="1">
    <source>
        <dbReference type="ARBA" id="ARBA00022475"/>
    </source>
</evidence>
<feature type="transmembrane region" description="Helical" evidence="5">
    <location>
        <begin position="74"/>
        <end position="92"/>
    </location>
</feature>
<evidence type="ECO:0000256" key="2">
    <source>
        <dbReference type="ARBA" id="ARBA00022692"/>
    </source>
</evidence>
<dbReference type="AlphaFoldDB" id="A0A6L5X6P0"/>
<keyword evidence="7" id="KW-1185">Reference proteome</keyword>
<proteinExistence type="predicted"/>
<evidence type="ECO:0000256" key="4">
    <source>
        <dbReference type="ARBA" id="ARBA00023136"/>
    </source>
</evidence>
<accession>A0A6L5X6P0</accession>
<reference evidence="6 7" key="1">
    <citation type="submission" date="2019-08" db="EMBL/GenBank/DDBJ databases">
        <title>In-depth cultivation of the pig gut microbiome towards novel bacterial diversity and tailored functional studies.</title>
        <authorList>
            <person name="Wylensek D."/>
            <person name="Hitch T.C.A."/>
            <person name="Clavel T."/>
        </authorList>
    </citation>
    <scope>NUCLEOTIDE SEQUENCE [LARGE SCALE GENOMIC DNA]</scope>
    <source>
        <strain evidence="6 7">Oil+RF-744-WCA-WT-11</strain>
    </source>
</reference>
<keyword evidence="3 5" id="KW-1133">Transmembrane helix</keyword>
<dbReference type="Proteomes" id="UP000481852">
    <property type="component" value="Unassembled WGS sequence"/>
</dbReference>
<evidence type="ECO:0000313" key="6">
    <source>
        <dbReference type="EMBL" id="MSS14626.1"/>
    </source>
</evidence>
<feature type="transmembrane region" description="Helical" evidence="5">
    <location>
        <begin position="170"/>
        <end position="189"/>
    </location>
</feature>